<dbReference type="EMBL" id="CAJFCJ010000078">
    <property type="protein sequence ID" value="CAD5126754.1"/>
    <property type="molecule type" value="Genomic_DNA"/>
</dbReference>
<keyword evidence="3" id="KW-1185">Reference proteome</keyword>
<dbReference type="AlphaFoldDB" id="A0A7I8WEY2"/>
<dbReference type="InterPro" id="IPR008983">
    <property type="entry name" value="Tumour_necrosis_fac-like_dom"/>
</dbReference>
<sequence>MALKLNDSLPILFVHQSFQFSSPCSGLVNMMNFNTVIEDTTNSWDNTRMEYRVPMTGTYYVDLNIVVRSGNTVEVNVVVNGDRKFRLLKFGREHTRSEIISKGGLVQMSKNDILTIRYRGCVIADDMVSSMSILLVP</sequence>
<reference evidence="2 3" key="1">
    <citation type="submission" date="2020-08" db="EMBL/GenBank/DDBJ databases">
        <authorList>
            <person name="Hejnol A."/>
        </authorList>
    </citation>
    <scope>NUCLEOTIDE SEQUENCE [LARGE SCALE GENOMIC DNA]</scope>
</reference>
<evidence type="ECO:0000313" key="3">
    <source>
        <dbReference type="Proteomes" id="UP000549394"/>
    </source>
</evidence>
<dbReference type="Pfam" id="PF00386">
    <property type="entry name" value="C1q"/>
    <property type="match status" value="1"/>
</dbReference>
<dbReference type="InterPro" id="IPR001073">
    <property type="entry name" value="C1q_dom"/>
</dbReference>
<evidence type="ECO:0000313" key="2">
    <source>
        <dbReference type="EMBL" id="CAD5126754.1"/>
    </source>
</evidence>
<protein>
    <recommendedName>
        <fullName evidence="1">C1q domain-containing protein</fullName>
    </recommendedName>
</protein>
<feature type="domain" description="C1q" evidence="1">
    <location>
        <begin position="29"/>
        <end position="114"/>
    </location>
</feature>
<comment type="caution">
    <text evidence="2">The sequence shown here is derived from an EMBL/GenBank/DDBJ whole genome shotgun (WGS) entry which is preliminary data.</text>
</comment>
<dbReference type="Proteomes" id="UP000549394">
    <property type="component" value="Unassembled WGS sequence"/>
</dbReference>
<gene>
    <name evidence="2" type="ORF">DGYR_LOCUS13984</name>
</gene>
<dbReference type="SUPFAM" id="SSF49842">
    <property type="entry name" value="TNF-like"/>
    <property type="match status" value="1"/>
</dbReference>
<organism evidence="2 3">
    <name type="scientific">Dimorphilus gyrociliatus</name>
    <dbReference type="NCBI Taxonomy" id="2664684"/>
    <lineage>
        <taxon>Eukaryota</taxon>
        <taxon>Metazoa</taxon>
        <taxon>Spiralia</taxon>
        <taxon>Lophotrochozoa</taxon>
        <taxon>Annelida</taxon>
        <taxon>Polychaeta</taxon>
        <taxon>Polychaeta incertae sedis</taxon>
        <taxon>Dinophilidae</taxon>
        <taxon>Dimorphilus</taxon>
    </lineage>
</organism>
<evidence type="ECO:0000259" key="1">
    <source>
        <dbReference type="Pfam" id="PF00386"/>
    </source>
</evidence>
<accession>A0A7I8WEY2</accession>
<dbReference type="Gene3D" id="2.60.120.40">
    <property type="match status" value="1"/>
</dbReference>
<name>A0A7I8WEY2_9ANNE</name>
<proteinExistence type="predicted"/>